<dbReference type="EMBL" id="FO117623">
    <property type="protein sequence ID" value="CCG01625.1"/>
    <property type="molecule type" value="Genomic_DNA"/>
</dbReference>
<accession>H6RQU8</accession>
<dbReference type="AlphaFoldDB" id="H6RQU8"/>
<dbReference type="eggNOG" id="COG2172">
    <property type="taxonomic scope" value="Bacteria"/>
</dbReference>
<dbReference type="PRINTS" id="PR00344">
    <property type="entry name" value="BCTRLSENSOR"/>
</dbReference>
<keyword evidence="13" id="KW-1185">Reference proteome</keyword>
<dbReference type="Pfam" id="PF00072">
    <property type="entry name" value="Response_reg"/>
    <property type="match status" value="1"/>
</dbReference>
<evidence type="ECO:0000256" key="4">
    <source>
        <dbReference type="ARBA" id="ARBA00022553"/>
    </source>
</evidence>
<dbReference type="STRING" id="1146883.BLASA_0669"/>
<evidence type="ECO:0000313" key="12">
    <source>
        <dbReference type="EMBL" id="CCG01625.1"/>
    </source>
</evidence>
<evidence type="ECO:0000256" key="3">
    <source>
        <dbReference type="ARBA" id="ARBA00012438"/>
    </source>
</evidence>
<evidence type="ECO:0000256" key="6">
    <source>
        <dbReference type="ARBA" id="ARBA00022777"/>
    </source>
</evidence>
<dbReference type="SMART" id="SM00448">
    <property type="entry name" value="REC"/>
    <property type="match status" value="1"/>
</dbReference>
<dbReference type="InterPro" id="IPR005467">
    <property type="entry name" value="His_kinase_dom"/>
</dbReference>
<proteinExistence type="predicted"/>
<dbReference type="PANTHER" id="PTHR43547:SF2">
    <property type="entry name" value="HYBRID SIGNAL TRANSDUCTION HISTIDINE KINASE C"/>
    <property type="match status" value="1"/>
</dbReference>
<dbReference type="Gene3D" id="3.40.50.2300">
    <property type="match status" value="1"/>
</dbReference>
<dbReference type="KEGG" id="bsd:BLASA_0669"/>
<dbReference type="Pfam" id="PF13581">
    <property type="entry name" value="HATPase_c_2"/>
    <property type="match status" value="1"/>
</dbReference>
<dbReference type="PROSITE" id="PS50109">
    <property type="entry name" value="HIS_KIN"/>
    <property type="match status" value="1"/>
</dbReference>
<dbReference type="eggNOG" id="COG0745">
    <property type="taxonomic scope" value="Bacteria"/>
</dbReference>
<dbReference type="InterPro" id="IPR004358">
    <property type="entry name" value="Sig_transdc_His_kin-like_C"/>
</dbReference>
<sequence>MVVDPGPSSGPGGSDLFAAGGEVGRIMAAFDWAKTPVGPVQGWPASLRFAVRTVLVSKFPMVLTWGPEHLQFYNDAYAPLIGAKHPAIGEDIRQTLAEGWDALGPPIERAMATLEASWLPGLLLLLERAGYREETYFTVSHAPAFGDDGRVAGMHAVCTEVTGELLAARRQQLLHELSTVGAQLGDEDETVTAMCSALAGDLLDVPFAAVYLSTENGTYRRVATMGVDAGLLPEQTDGATLVPAPDSLGVTGGPWGDPVTEAVVLPLTAGQDGEPVGLLVAGTSPNRALDAEYRTFHELVAGQFAGAVVNIRAFRTERQRAESLAELDRAKTTFFSDVSHELRTPLALLLGPIGDVLENRAQPLPADVRDQLELAMRNGQRLQRLVNDLLDFASIEAGRATPVRVETDLAAFTAELAGVFRSATERAGLRLTVDCPPLDRPAYVDPRMWEKVVVNLLANAVKYTFVGSIDVALRADGDRLLLTVADTGVGIVADELPHLFQRFHRVPGSTARTREGAGIGLALVQELVGLHEGTVTVTSEPGSGSTFAVAIPFGRPDAAPTGAALAPSEAARGEAASWEEETSRPAGGAPGGAGAATVLVVDDNADMRAYLTRLLGPHWTVRTAANGEEALAAVAERAPDLVLTDVMMPRIDGFELLRRLRADPATRGIPVIMLTARAGQEASVEGLEVGADDYLAKPFRSAELLARVRVVLERSTGRAAAPTAAPAAAAAAAAADHGETRRPEPTAPPPGTPVQRPEPIPAPRTSVPPVGRPADRRDERWRLPSELSSIPAVRRRLRRFLTDTGIDEDQAYDLLLAACEATSNAIEHAQEPTEPFVEVTACAGAGQVEITVRDHGQWRERVPSMDRGRGSTLMSAFAEVTAIPSPEGTTVRILATISAG</sequence>
<dbReference type="GO" id="GO:0005886">
    <property type="term" value="C:plasma membrane"/>
    <property type="evidence" value="ECO:0007669"/>
    <property type="project" value="UniProtKB-SubCell"/>
</dbReference>
<evidence type="ECO:0000259" key="10">
    <source>
        <dbReference type="PROSITE" id="PS50109"/>
    </source>
</evidence>
<keyword evidence="7" id="KW-0902">Two-component regulatory system</keyword>
<dbReference type="eggNOG" id="COG2205">
    <property type="taxonomic scope" value="Bacteria"/>
</dbReference>
<dbReference type="GO" id="GO:0000155">
    <property type="term" value="F:phosphorelay sensor kinase activity"/>
    <property type="evidence" value="ECO:0007669"/>
    <property type="project" value="InterPro"/>
</dbReference>
<feature type="domain" description="Histidine kinase" evidence="10">
    <location>
        <begin position="337"/>
        <end position="555"/>
    </location>
</feature>
<evidence type="ECO:0000256" key="2">
    <source>
        <dbReference type="ARBA" id="ARBA00004236"/>
    </source>
</evidence>
<dbReference type="Gene3D" id="3.30.450.20">
    <property type="entry name" value="PAS domain"/>
    <property type="match status" value="1"/>
</dbReference>
<dbReference type="InterPro" id="IPR003661">
    <property type="entry name" value="HisK_dim/P_dom"/>
</dbReference>
<dbReference type="Gene3D" id="1.10.287.130">
    <property type="match status" value="1"/>
</dbReference>
<dbReference type="InterPro" id="IPR001789">
    <property type="entry name" value="Sig_transdc_resp-reg_receiver"/>
</dbReference>
<dbReference type="PANTHER" id="PTHR43547">
    <property type="entry name" value="TWO-COMPONENT HISTIDINE KINASE"/>
    <property type="match status" value="1"/>
</dbReference>
<comment type="catalytic activity">
    <reaction evidence="1">
        <text>ATP + protein L-histidine = ADP + protein N-phospho-L-histidine.</text>
        <dbReference type="EC" id="2.7.13.3"/>
    </reaction>
</comment>
<gene>
    <name evidence="12" type="ordered locus">BLASA_0669</name>
</gene>
<reference evidence="13" key="2">
    <citation type="submission" date="2012-02" db="EMBL/GenBank/DDBJ databases">
        <title>Complete genome sequence of Blastococcus saxobsidens strain DD2.</title>
        <authorList>
            <person name="Genoscope."/>
        </authorList>
    </citation>
    <scope>NUCLEOTIDE SEQUENCE [LARGE SCALE GENOMIC DNA]</scope>
    <source>
        <strain evidence="13">DD2</strain>
    </source>
</reference>
<evidence type="ECO:0000256" key="5">
    <source>
        <dbReference type="ARBA" id="ARBA00022679"/>
    </source>
</evidence>
<dbReference type="Proteomes" id="UP000007517">
    <property type="component" value="Chromosome"/>
</dbReference>
<keyword evidence="4 8" id="KW-0597">Phosphoprotein</keyword>
<feature type="compositionally biased region" description="Basic and acidic residues" evidence="9">
    <location>
        <begin position="773"/>
        <end position="782"/>
    </location>
</feature>
<dbReference type="Pfam" id="PF02518">
    <property type="entry name" value="HATPase_c"/>
    <property type="match status" value="1"/>
</dbReference>
<feature type="compositionally biased region" description="Low complexity" evidence="9">
    <location>
        <begin position="719"/>
        <end position="735"/>
    </location>
</feature>
<dbReference type="EC" id="2.7.13.3" evidence="3"/>
<keyword evidence="5 12" id="KW-0808">Transferase</keyword>
<dbReference type="SUPFAM" id="SSF52172">
    <property type="entry name" value="CheY-like"/>
    <property type="match status" value="1"/>
</dbReference>
<comment type="subcellular location">
    <subcellularLocation>
        <location evidence="2">Cell membrane</location>
    </subcellularLocation>
</comment>
<feature type="domain" description="Response regulatory" evidence="11">
    <location>
        <begin position="597"/>
        <end position="712"/>
    </location>
</feature>
<evidence type="ECO:0000259" key="11">
    <source>
        <dbReference type="PROSITE" id="PS50110"/>
    </source>
</evidence>
<organism evidence="12 13">
    <name type="scientific">Blastococcus saxobsidens (strain DD2)</name>
    <dbReference type="NCBI Taxonomy" id="1146883"/>
    <lineage>
        <taxon>Bacteria</taxon>
        <taxon>Bacillati</taxon>
        <taxon>Actinomycetota</taxon>
        <taxon>Actinomycetes</taxon>
        <taxon>Geodermatophilales</taxon>
        <taxon>Geodermatophilaceae</taxon>
        <taxon>Blastococcus</taxon>
    </lineage>
</organism>
<dbReference type="SMART" id="SM00387">
    <property type="entry name" value="HATPase_c"/>
    <property type="match status" value="1"/>
</dbReference>
<dbReference type="InterPro" id="IPR003594">
    <property type="entry name" value="HATPase_dom"/>
</dbReference>
<feature type="region of interest" description="Disordered" evidence="9">
    <location>
        <begin position="717"/>
        <end position="782"/>
    </location>
</feature>
<feature type="region of interest" description="Disordered" evidence="9">
    <location>
        <begin position="560"/>
        <end position="592"/>
    </location>
</feature>
<dbReference type="OrthoDB" id="163538at2"/>
<protein>
    <recommendedName>
        <fullName evidence="3">histidine kinase</fullName>
        <ecNumber evidence="3">2.7.13.3</ecNumber>
    </recommendedName>
</protein>
<dbReference type="SUPFAM" id="SSF55781">
    <property type="entry name" value="GAF domain-like"/>
    <property type="match status" value="1"/>
</dbReference>
<dbReference type="FunFam" id="3.30.565.10:FF:000006">
    <property type="entry name" value="Sensor histidine kinase WalK"/>
    <property type="match status" value="1"/>
</dbReference>
<name>H6RQU8_BLASD</name>
<keyword evidence="6" id="KW-0418">Kinase</keyword>
<dbReference type="Gene3D" id="3.30.565.10">
    <property type="entry name" value="Histidine kinase-like ATPase, C-terminal domain"/>
    <property type="match status" value="2"/>
</dbReference>
<dbReference type="Pfam" id="PF00512">
    <property type="entry name" value="HisKA"/>
    <property type="match status" value="1"/>
</dbReference>
<dbReference type="SMART" id="SM00388">
    <property type="entry name" value="HisKA"/>
    <property type="match status" value="1"/>
</dbReference>
<dbReference type="InterPro" id="IPR036097">
    <property type="entry name" value="HisK_dim/P_sf"/>
</dbReference>
<dbReference type="InterPro" id="IPR036890">
    <property type="entry name" value="HATPase_C_sf"/>
</dbReference>
<evidence type="ECO:0000313" key="13">
    <source>
        <dbReference type="Proteomes" id="UP000007517"/>
    </source>
</evidence>
<dbReference type="InterPro" id="IPR011006">
    <property type="entry name" value="CheY-like_superfamily"/>
</dbReference>
<dbReference type="SUPFAM" id="SSF55874">
    <property type="entry name" value="ATPase domain of HSP90 chaperone/DNA topoisomerase II/histidine kinase"/>
    <property type="match status" value="2"/>
</dbReference>
<feature type="modified residue" description="4-aspartylphosphate" evidence="8">
    <location>
        <position position="645"/>
    </location>
</feature>
<evidence type="ECO:0000256" key="7">
    <source>
        <dbReference type="ARBA" id="ARBA00023012"/>
    </source>
</evidence>
<evidence type="ECO:0000256" key="8">
    <source>
        <dbReference type="PROSITE-ProRule" id="PRU00169"/>
    </source>
</evidence>
<dbReference type="CDD" id="cd00082">
    <property type="entry name" value="HisKA"/>
    <property type="match status" value="1"/>
</dbReference>
<dbReference type="PROSITE" id="PS50110">
    <property type="entry name" value="RESPONSE_REGULATORY"/>
    <property type="match status" value="1"/>
</dbReference>
<dbReference type="SUPFAM" id="SSF47384">
    <property type="entry name" value="Homodimeric domain of signal transducing histidine kinase"/>
    <property type="match status" value="1"/>
</dbReference>
<reference evidence="12 13" key="1">
    <citation type="journal article" date="2012" name="J. Bacteriol.">
        <title>Genome Sequence of Blastococcus saxobsidens DD2, a Stone-Inhabiting Bacterium.</title>
        <authorList>
            <person name="Chouaia B."/>
            <person name="Crotti E."/>
            <person name="Brusetti L."/>
            <person name="Daffonchio D."/>
            <person name="Essoussi I."/>
            <person name="Nouioui I."/>
            <person name="Sbissi I."/>
            <person name="Ghodhbane-Gtari F."/>
            <person name="Gtari M."/>
            <person name="Vacherie B."/>
            <person name="Barbe V."/>
            <person name="Medigue C."/>
            <person name="Gury J."/>
            <person name="Pujic P."/>
            <person name="Normand P."/>
        </authorList>
    </citation>
    <scope>NUCLEOTIDE SEQUENCE [LARGE SCALE GENOMIC DNA]</scope>
    <source>
        <strain evidence="12 13">DD2</strain>
    </source>
</reference>
<dbReference type="HOGENOM" id="CLU_000445_82_3_11"/>
<evidence type="ECO:0000256" key="9">
    <source>
        <dbReference type="SAM" id="MobiDB-lite"/>
    </source>
</evidence>
<evidence type="ECO:0000256" key="1">
    <source>
        <dbReference type="ARBA" id="ARBA00000085"/>
    </source>
</evidence>
<dbReference type="CDD" id="cd16936">
    <property type="entry name" value="HATPase_RsbW-like"/>
    <property type="match status" value="1"/>
</dbReference>
<feature type="compositionally biased region" description="Pro residues" evidence="9">
    <location>
        <begin position="745"/>
        <end position="762"/>
    </location>
</feature>